<dbReference type="Proteomes" id="UP000636709">
    <property type="component" value="Unassembled WGS sequence"/>
</dbReference>
<proteinExistence type="predicted"/>
<reference evidence="2" key="1">
    <citation type="submission" date="2020-07" db="EMBL/GenBank/DDBJ databases">
        <title>Genome sequence and genetic diversity analysis of an under-domesticated orphan crop, white fonio (Digitaria exilis).</title>
        <authorList>
            <person name="Bennetzen J.L."/>
            <person name="Chen S."/>
            <person name="Ma X."/>
            <person name="Wang X."/>
            <person name="Yssel A.E.J."/>
            <person name="Chaluvadi S.R."/>
            <person name="Johnson M."/>
            <person name="Gangashetty P."/>
            <person name="Hamidou F."/>
            <person name="Sanogo M.D."/>
            <person name="Zwaenepoel A."/>
            <person name="Wallace J."/>
            <person name="Van De Peer Y."/>
            <person name="Van Deynze A."/>
        </authorList>
    </citation>
    <scope>NUCLEOTIDE SEQUENCE</scope>
    <source>
        <tissue evidence="2">Leaves</tissue>
    </source>
</reference>
<dbReference type="PANTHER" id="PTHR38926:SF77">
    <property type="entry name" value="OS08G0195000 PROTEIN"/>
    <property type="match status" value="1"/>
</dbReference>
<evidence type="ECO:0000259" key="1">
    <source>
        <dbReference type="Pfam" id="PF12937"/>
    </source>
</evidence>
<dbReference type="InterPro" id="IPR032675">
    <property type="entry name" value="LRR_dom_sf"/>
</dbReference>
<accession>A0A835KRU8</accession>
<dbReference type="OrthoDB" id="2095648at2759"/>
<evidence type="ECO:0000313" key="3">
    <source>
        <dbReference type="Proteomes" id="UP000636709"/>
    </source>
</evidence>
<gene>
    <name evidence="2" type="ORF">HU200_005090</name>
</gene>
<dbReference type="FunFam" id="1.20.1280.50:FF:000037">
    <property type="entry name" value="F-box protein SKIP19"/>
    <property type="match status" value="1"/>
</dbReference>
<dbReference type="InterPro" id="IPR001810">
    <property type="entry name" value="F-box_dom"/>
</dbReference>
<dbReference type="Gene3D" id="1.20.1280.50">
    <property type="match status" value="1"/>
</dbReference>
<sequence>MDVFPESPDRNWSELPLDALSAIFAKLGVIEILMGPGLVCRSWLAAAKAPELWRFVDMTHQDVVFSKGPDVLCSMAKVMIDRSDGLMESFWALKFVTCGLVDYMAGRANSLKSIRLIGCTQFWDVSLARLASKCPLLEEIECSYQRLPANLFRYIGTKCLHLKCLRIHTQWLDFDPSRDLIEMENQGYENEGRRILGESHASWEARQNENAFAIAETMHELRLLQMGGNSLTDKGVHAILKGCPRLKFFDISKCYNVSDGLRVRCTKIKHVWLPGQRPIALCPDRHVTEENEGNDNGFMLHDLWEAEVQPLRGEAAMDDYAYDDNQWKDYWSPLLMLPPSCTR</sequence>
<dbReference type="PANTHER" id="PTHR38926">
    <property type="entry name" value="F-BOX DOMAIN CONTAINING PROTEIN, EXPRESSED"/>
    <property type="match status" value="1"/>
</dbReference>
<dbReference type="InterPro" id="IPR036047">
    <property type="entry name" value="F-box-like_dom_sf"/>
</dbReference>
<dbReference type="InterPro" id="IPR006553">
    <property type="entry name" value="Leu-rich_rpt_Cys-con_subtyp"/>
</dbReference>
<keyword evidence="3" id="KW-1185">Reference proteome</keyword>
<comment type="caution">
    <text evidence="2">The sequence shown here is derived from an EMBL/GenBank/DDBJ whole genome shotgun (WGS) entry which is preliminary data.</text>
</comment>
<name>A0A835KRU8_9POAL</name>
<dbReference type="SUPFAM" id="SSF81383">
    <property type="entry name" value="F-box domain"/>
    <property type="match status" value="1"/>
</dbReference>
<dbReference type="Pfam" id="PF12937">
    <property type="entry name" value="F-box-like"/>
    <property type="match status" value="1"/>
</dbReference>
<dbReference type="EMBL" id="JACEFO010000338">
    <property type="protein sequence ID" value="KAF8775040.1"/>
    <property type="molecule type" value="Genomic_DNA"/>
</dbReference>
<dbReference type="AlphaFoldDB" id="A0A835KRU8"/>
<dbReference type="SUPFAM" id="SSF52047">
    <property type="entry name" value="RNI-like"/>
    <property type="match status" value="1"/>
</dbReference>
<organism evidence="2 3">
    <name type="scientific">Digitaria exilis</name>
    <dbReference type="NCBI Taxonomy" id="1010633"/>
    <lineage>
        <taxon>Eukaryota</taxon>
        <taxon>Viridiplantae</taxon>
        <taxon>Streptophyta</taxon>
        <taxon>Embryophyta</taxon>
        <taxon>Tracheophyta</taxon>
        <taxon>Spermatophyta</taxon>
        <taxon>Magnoliopsida</taxon>
        <taxon>Liliopsida</taxon>
        <taxon>Poales</taxon>
        <taxon>Poaceae</taxon>
        <taxon>PACMAD clade</taxon>
        <taxon>Panicoideae</taxon>
        <taxon>Panicodae</taxon>
        <taxon>Paniceae</taxon>
        <taxon>Anthephorinae</taxon>
        <taxon>Digitaria</taxon>
    </lineage>
</organism>
<protein>
    <recommendedName>
        <fullName evidence="1">F-box domain-containing protein</fullName>
    </recommendedName>
</protein>
<feature type="domain" description="F-box" evidence="1">
    <location>
        <begin position="12"/>
        <end position="57"/>
    </location>
</feature>
<evidence type="ECO:0000313" key="2">
    <source>
        <dbReference type="EMBL" id="KAF8775040.1"/>
    </source>
</evidence>
<dbReference type="Gene3D" id="3.80.10.10">
    <property type="entry name" value="Ribonuclease Inhibitor"/>
    <property type="match status" value="1"/>
</dbReference>
<dbReference type="SMART" id="SM00367">
    <property type="entry name" value="LRR_CC"/>
    <property type="match status" value="3"/>
</dbReference>